<name>A0A0B9A3H8_9SPHN</name>
<evidence type="ECO:0000313" key="2">
    <source>
        <dbReference type="Proteomes" id="UP000031338"/>
    </source>
</evidence>
<keyword evidence="2" id="KW-1185">Reference proteome</keyword>
<dbReference type="RefSeq" id="WP_039335347.1">
    <property type="nucleotide sequence ID" value="NZ_JRVC01000013.1"/>
</dbReference>
<accession>A0A0B9A3H8</accession>
<dbReference type="AlphaFoldDB" id="A0A0B9A3H8"/>
<evidence type="ECO:0008006" key="3">
    <source>
        <dbReference type="Google" id="ProtNLM"/>
    </source>
</evidence>
<dbReference type="EMBL" id="JRVC01000013">
    <property type="protein sequence ID" value="KHS45132.1"/>
    <property type="molecule type" value="Genomic_DNA"/>
</dbReference>
<dbReference type="Proteomes" id="UP000031338">
    <property type="component" value="Unassembled WGS sequence"/>
</dbReference>
<evidence type="ECO:0000313" key="1">
    <source>
        <dbReference type="EMBL" id="KHS45132.1"/>
    </source>
</evidence>
<proteinExistence type="predicted"/>
<gene>
    <name evidence="1" type="ORF">NJ75_02721</name>
</gene>
<comment type="caution">
    <text evidence="1">The sequence shown here is derived from an EMBL/GenBank/DDBJ whole genome shotgun (WGS) entry which is preliminary data.</text>
</comment>
<organism evidence="1 2">
    <name type="scientific">Novosphingobium subterraneum</name>
    <dbReference type="NCBI Taxonomy" id="48936"/>
    <lineage>
        <taxon>Bacteria</taxon>
        <taxon>Pseudomonadati</taxon>
        <taxon>Pseudomonadota</taxon>
        <taxon>Alphaproteobacteria</taxon>
        <taxon>Sphingomonadales</taxon>
        <taxon>Sphingomonadaceae</taxon>
        <taxon>Novosphingobium</taxon>
    </lineage>
</organism>
<sequence>MSDRYFRLMERHQKLDDALRIARDPLDVLRLRSLKNAVKARLAALFLRRPEAAGFPASLATV</sequence>
<dbReference type="PATRIC" id="fig|48936.3.peg.2734"/>
<protein>
    <recommendedName>
        <fullName evidence="3">DUF465 domain-containing protein</fullName>
    </recommendedName>
</protein>
<reference evidence="1 2" key="1">
    <citation type="submission" date="2014-10" db="EMBL/GenBank/DDBJ databases">
        <title>Draft genome sequence of Novosphingobium subterraneum DSM 12447.</title>
        <authorList>
            <person name="Gan H.M."/>
            <person name="Gan H.Y."/>
            <person name="Savka M.A."/>
        </authorList>
    </citation>
    <scope>NUCLEOTIDE SEQUENCE [LARGE SCALE GENOMIC DNA]</scope>
    <source>
        <strain evidence="1 2">DSM 12447</strain>
    </source>
</reference>